<dbReference type="InterPro" id="IPR050808">
    <property type="entry name" value="Phage_Integrase"/>
</dbReference>
<proteinExistence type="inferred from homology"/>
<keyword evidence="2" id="KW-0229">DNA integration</keyword>
<keyword evidence="3" id="KW-0238">DNA-binding</keyword>
<dbReference type="InterPro" id="IPR010998">
    <property type="entry name" value="Integrase_recombinase_N"/>
</dbReference>
<feature type="region of interest" description="Disordered" evidence="5">
    <location>
        <begin position="353"/>
        <end position="373"/>
    </location>
</feature>
<accession>A0ABT3QUS4</accession>
<evidence type="ECO:0000259" key="6">
    <source>
        <dbReference type="PROSITE" id="PS51898"/>
    </source>
</evidence>
<evidence type="ECO:0000256" key="3">
    <source>
        <dbReference type="ARBA" id="ARBA00023125"/>
    </source>
</evidence>
<dbReference type="Gene3D" id="1.10.150.130">
    <property type="match status" value="1"/>
</dbReference>
<evidence type="ECO:0000313" key="8">
    <source>
        <dbReference type="Proteomes" id="UP001301216"/>
    </source>
</evidence>
<feature type="domain" description="Tyr recombinase" evidence="6">
    <location>
        <begin position="173"/>
        <end position="340"/>
    </location>
</feature>
<evidence type="ECO:0000313" key="7">
    <source>
        <dbReference type="EMBL" id="MCX2699348.1"/>
    </source>
</evidence>
<evidence type="ECO:0000256" key="2">
    <source>
        <dbReference type="ARBA" id="ARBA00022908"/>
    </source>
</evidence>
<gene>
    <name evidence="7" type="ORF">OPR82_21860</name>
</gene>
<dbReference type="PANTHER" id="PTHR30629">
    <property type="entry name" value="PROPHAGE INTEGRASE"/>
    <property type="match status" value="1"/>
</dbReference>
<dbReference type="PROSITE" id="PS51898">
    <property type="entry name" value="TYR_RECOMBINASE"/>
    <property type="match status" value="1"/>
</dbReference>
<reference evidence="7 8" key="1">
    <citation type="submission" date="2022-11" db="EMBL/GenBank/DDBJ databases">
        <title>Brucella sp. YY2X, whole genome shotgun sequencing project.</title>
        <authorList>
            <person name="Yang Y."/>
        </authorList>
    </citation>
    <scope>NUCLEOTIDE SEQUENCE [LARGE SCALE GENOMIC DNA]</scope>
    <source>
        <strain evidence="7 8">YY2X</strain>
    </source>
</reference>
<dbReference type="RefSeq" id="WP_265987084.1">
    <property type="nucleotide sequence ID" value="NZ_JAPHAV010000028.1"/>
</dbReference>
<evidence type="ECO:0000256" key="4">
    <source>
        <dbReference type="ARBA" id="ARBA00023172"/>
    </source>
</evidence>
<dbReference type="InterPro" id="IPR002104">
    <property type="entry name" value="Integrase_catalytic"/>
</dbReference>
<dbReference type="SUPFAM" id="SSF56349">
    <property type="entry name" value="DNA breaking-rejoining enzymes"/>
    <property type="match status" value="1"/>
</dbReference>
<keyword evidence="8" id="KW-1185">Reference proteome</keyword>
<dbReference type="InterPro" id="IPR013762">
    <property type="entry name" value="Integrase-like_cat_sf"/>
</dbReference>
<evidence type="ECO:0000256" key="5">
    <source>
        <dbReference type="SAM" id="MobiDB-lite"/>
    </source>
</evidence>
<dbReference type="Gene3D" id="1.10.443.10">
    <property type="entry name" value="Intergrase catalytic core"/>
    <property type="match status" value="1"/>
</dbReference>
<keyword evidence="4" id="KW-0233">DNA recombination</keyword>
<organism evidence="7 8">
    <name type="scientific">Ochrobactrum chromiisoli</name>
    <dbReference type="NCBI Taxonomy" id="2993941"/>
    <lineage>
        <taxon>Bacteria</taxon>
        <taxon>Pseudomonadati</taxon>
        <taxon>Pseudomonadota</taxon>
        <taxon>Alphaproteobacteria</taxon>
        <taxon>Hyphomicrobiales</taxon>
        <taxon>Brucellaceae</taxon>
        <taxon>Brucella/Ochrobactrum group</taxon>
        <taxon>Ochrobactrum</taxon>
    </lineage>
</organism>
<dbReference type="PANTHER" id="PTHR30629:SF2">
    <property type="entry name" value="PROPHAGE INTEGRASE INTS-RELATED"/>
    <property type="match status" value="1"/>
</dbReference>
<dbReference type="InterPro" id="IPR011010">
    <property type="entry name" value="DNA_brk_join_enz"/>
</dbReference>
<comment type="caution">
    <text evidence="7">The sequence shown here is derived from an EMBL/GenBank/DDBJ whole genome shotgun (WGS) entry which is preliminary data.</text>
</comment>
<dbReference type="EMBL" id="JAPHAV010000028">
    <property type="protein sequence ID" value="MCX2699348.1"/>
    <property type="molecule type" value="Genomic_DNA"/>
</dbReference>
<protein>
    <submittedName>
        <fullName evidence="7">Tyrosine-type recombinase/integrase</fullName>
    </submittedName>
</protein>
<name>A0ABT3QUS4_9HYPH</name>
<evidence type="ECO:0000256" key="1">
    <source>
        <dbReference type="ARBA" id="ARBA00008857"/>
    </source>
</evidence>
<comment type="similarity">
    <text evidence="1">Belongs to the 'phage' integrase family.</text>
</comment>
<dbReference type="Pfam" id="PF00589">
    <property type="entry name" value="Phage_integrase"/>
    <property type="match status" value="1"/>
</dbReference>
<dbReference type="Proteomes" id="UP001301216">
    <property type="component" value="Unassembled WGS sequence"/>
</dbReference>
<sequence length="373" mass="41580">MSAQSCDKSGMPRKLPLYVHKQLTRHKKWVFYFRMGKGKRIRLPSPNDPSFKAAYHAALTGQPIEVKTVHSGTLQWLWEKYTNESAKWAGYSDATRKQQRLIMEKVLAVNANKALTSFTQDVMQEAVDRRHETPAMAANFLKVMRGMFGWAKKMRLVPVDPTLDIDLPEYKTSGFPAWTVEDVIAYRGKHIIGSPQRLAMELMLLAGIRRSDVVRVGIQHITGRILTMDTAKTGARISVELSDELLALIDGTTRKGLHLIESTQGKPFTKESFGNWFRDACTEAGVTKSAHGLRKLSATLAAEGGAATHQLLAQYGWTNIATAEIYTKGIDRKRLGIEASRIVADQIENMQPLTSTTGEGIKPKNSIKSKAKK</sequence>